<keyword evidence="1" id="KW-0812">Transmembrane</keyword>
<dbReference type="PANTHER" id="PTHR23021:SF11">
    <property type="entry name" value="SERPENTINE RECEPTOR, CLASS T"/>
    <property type="match status" value="1"/>
</dbReference>
<feature type="transmembrane region" description="Helical" evidence="1">
    <location>
        <begin position="104"/>
        <end position="124"/>
    </location>
</feature>
<proteinExistence type="predicted"/>
<organism evidence="2 3">
    <name type="scientific">Ditylenchus destructor</name>
    <dbReference type="NCBI Taxonomy" id="166010"/>
    <lineage>
        <taxon>Eukaryota</taxon>
        <taxon>Metazoa</taxon>
        <taxon>Ecdysozoa</taxon>
        <taxon>Nematoda</taxon>
        <taxon>Chromadorea</taxon>
        <taxon>Rhabditida</taxon>
        <taxon>Tylenchina</taxon>
        <taxon>Tylenchomorpha</taxon>
        <taxon>Sphaerularioidea</taxon>
        <taxon>Anguinidae</taxon>
        <taxon>Anguininae</taxon>
        <taxon>Ditylenchus</taxon>
    </lineage>
</organism>
<accession>A0AAD4R8Y0</accession>
<dbReference type="InterPro" id="IPR019425">
    <property type="entry name" value="7TM_GPCR_serpentine_rcpt_Srt"/>
</dbReference>
<dbReference type="AlphaFoldDB" id="A0AAD4R8Y0"/>
<dbReference type="Proteomes" id="UP001201812">
    <property type="component" value="Unassembled WGS sequence"/>
</dbReference>
<keyword evidence="1" id="KW-0472">Membrane</keyword>
<sequence length="169" mass="19341">MDLFLLHPDIYAQRYYCSQLSIDEWYSQGEARPFMGIFLILMGVVLESIYLPFIITMLQRKFISMSCYKLMFFLGITDFIQIYGGSLFSGFLTLKGAVFCTNPTLIYINGLIGLGMLALTYLFLNPTLRKAACNLFCRFGRRVKIYGTGSLFQTQESRNTNRTVTEGQC</sequence>
<protein>
    <submittedName>
        <fullName evidence="2">Serpentine type 7TM GPCR chemoreceptor srt domain-containing protein</fullName>
    </submittedName>
</protein>
<reference evidence="2" key="1">
    <citation type="submission" date="2022-01" db="EMBL/GenBank/DDBJ databases">
        <title>Genome Sequence Resource for Two Populations of Ditylenchus destructor, the Migratory Endoparasitic Phytonematode.</title>
        <authorList>
            <person name="Zhang H."/>
            <person name="Lin R."/>
            <person name="Xie B."/>
        </authorList>
    </citation>
    <scope>NUCLEOTIDE SEQUENCE</scope>
    <source>
        <strain evidence="2">BazhouSP</strain>
    </source>
</reference>
<keyword evidence="3" id="KW-1185">Reference proteome</keyword>
<comment type="caution">
    <text evidence="2">The sequence shown here is derived from an EMBL/GenBank/DDBJ whole genome shotgun (WGS) entry which is preliminary data.</text>
</comment>
<evidence type="ECO:0000313" key="3">
    <source>
        <dbReference type="Proteomes" id="UP001201812"/>
    </source>
</evidence>
<dbReference type="EMBL" id="JAKKPZ010000008">
    <property type="protein sequence ID" value="KAI1718192.1"/>
    <property type="molecule type" value="Genomic_DNA"/>
</dbReference>
<gene>
    <name evidence="2" type="ORF">DdX_06610</name>
</gene>
<evidence type="ECO:0000313" key="2">
    <source>
        <dbReference type="EMBL" id="KAI1718192.1"/>
    </source>
</evidence>
<evidence type="ECO:0000256" key="1">
    <source>
        <dbReference type="SAM" id="Phobius"/>
    </source>
</evidence>
<dbReference type="Pfam" id="PF10321">
    <property type="entry name" value="7TM_GPCR_Srt"/>
    <property type="match status" value="1"/>
</dbReference>
<keyword evidence="1" id="KW-1133">Transmembrane helix</keyword>
<feature type="transmembrane region" description="Helical" evidence="1">
    <location>
        <begin position="34"/>
        <end position="58"/>
    </location>
</feature>
<feature type="transmembrane region" description="Helical" evidence="1">
    <location>
        <begin position="70"/>
        <end position="92"/>
    </location>
</feature>
<name>A0AAD4R8Y0_9BILA</name>
<dbReference type="PANTHER" id="PTHR23021">
    <property type="entry name" value="SERPENTINE RECEPTOR, CLASS T"/>
    <property type="match status" value="1"/>
</dbReference>